<evidence type="ECO:0000313" key="2">
    <source>
        <dbReference type="Proteomes" id="UP000236664"/>
    </source>
</evidence>
<dbReference type="AlphaFoldDB" id="A0A2K0W6A1"/>
<reference evidence="1 2" key="1">
    <citation type="submission" date="2017-06" db="EMBL/GenBank/DDBJ databases">
        <title>Genome of Fusarium nygamai isolate CS10214.</title>
        <authorList>
            <person name="Gardiner D.M."/>
            <person name="Obanor F."/>
            <person name="Kazan K."/>
        </authorList>
    </citation>
    <scope>NUCLEOTIDE SEQUENCE [LARGE SCALE GENOMIC DNA]</scope>
    <source>
        <strain evidence="1 2">CS10214</strain>
    </source>
</reference>
<accession>A0A2K0W6A1</accession>
<gene>
    <name evidence="1" type="ORF">FNYG_08879</name>
</gene>
<organism evidence="1 2">
    <name type="scientific">Gibberella nygamai</name>
    <name type="common">Bean root rot disease fungus</name>
    <name type="synonym">Fusarium nygamai</name>
    <dbReference type="NCBI Taxonomy" id="42673"/>
    <lineage>
        <taxon>Eukaryota</taxon>
        <taxon>Fungi</taxon>
        <taxon>Dikarya</taxon>
        <taxon>Ascomycota</taxon>
        <taxon>Pezizomycotina</taxon>
        <taxon>Sordariomycetes</taxon>
        <taxon>Hypocreomycetidae</taxon>
        <taxon>Hypocreales</taxon>
        <taxon>Nectriaceae</taxon>
        <taxon>Fusarium</taxon>
        <taxon>Fusarium fujikuroi species complex</taxon>
    </lineage>
</organism>
<protein>
    <submittedName>
        <fullName evidence="1">Uncharacterized protein</fullName>
    </submittedName>
</protein>
<sequence>MDPSHAEEPLKPLDPPTGWPLCYRADKEGITDYNTFVNAWYTWASQDPGEDKDKWGEALRYVHSYNKKTLFCREVSQAATEELNGGQRYENVC</sequence>
<proteinExistence type="predicted"/>
<dbReference type="Proteomes" id="UP000236664">
    <property type="component" value="Unassembled WGS sequence"/>
</dbReference>
<keyword evidence="2" id="KW-1185">Reference proteome</keyword>
<dbReference type="EMBL" id="MTQA01000123">
    <property type="protein sequence ID" value="PNP77798.1"/>
    <property type="molecule type" value="Genomic_DNA"/>
</dbReference>
<dbReference type="OrthoDB" id="5080868at2759"/>
<name>A0A2K0W6A1_GIBNY</name>
<comment type="caution">
    <text evidence="1">The sequence shown here is derived from an EMBL/GenBank/DDBJ whole genome shotgun (WGS) entry which is preliminary data.</text>
</comment>
<evidence type="ECO:0000313" key="1">
    <source>
        <dbReference type="EMBL" id="PNP77798.1"/>
    </source>
</evidence>